<reference evidence="4 5" key="1">
    <citation type="journal article" date="2020" name="Cell">
        <title>Large-Scale Comparative Analyses of Tick Genomes Elucidate Their Genetic Diversity and Vector Capacities.</title>
        <authorList>
            <consortium name="Tick Genome and Microbiome Consortium (TIGMIC)"/>
            <person name="Jia N."/>
            <person name="Wang J."/>
            <person name="Shi W."/>
            <person name="Du L."/>
            <person name="Sun Y."/>
            <person name="Zhan W."/>
            <person name="Jiang J.F."/>
            <person name="Wang Q."/>
            <person name="Zhang B."/>
            <person name="Ji P."/>
            <person name="Bell-Sakyi L."/>
            <person name="Cui X.M."/>
            <person name="Yuan T.T."/>
            <person name="Jiang B.G."/>
            <person name="Yang W.F."/>
            <person name="Lam T.T."/>
            <person name="Chang Q.C."/>
            <person name="Ding S.J."/>
            <person name="Wang X.J."/>
            <person name="Zhu J.G."/>
            <person name="Ruan X.D."/>
            <person name="Zhao L."/>
            <person name="Wei J.T."/>
            <person name="Ye R.Z."/>
            <person name="Que T.C."/>
            <person name="Du C.H."/>
            <person name="Zhou Y.H."/>
            <person name="Cheng J.X."/>
            <person name="Dai P.F."/>
            <person name="Guo W.B."/>
            <person name="Han X.H."/>
            <person name="Huang E.J."/>
            <person name="Li L.F."/>
            <person name="Wei W."/>
            <person name="Gao Y.C."/>
            <person name="Liu J.Z."/>
            <person name="Shao H.Z."/>
            <person name="Wang X."/>
            <person name="Wang C.C."/>
            <person name="Yang T.C."/>
            <person name="Huo Q.B."/>
            <person name="Li W."/>
            <person name="Chen H.Y."/>
            <person name="Chen S.E."/>
            <person name="Zhou L.G."/>
            <person name="Ni X.B."/>
            <person name="Tian J.H."/>
            <person name="Sheng Y."/>
            <person name="Liu T."/>
            <person name="Pan Y.S."/>
            <person name="Xia L.Y."/>
            <person name="Li J."/>
            <person name="Zhao F."/>
            <person name="Cao W.C."/>
        </authorList>
    </citation>
    <scope>NUCLEOTIDE SEQUENCE [LARGE SCALE GENOMIC DNA]</scope>
    <source>
        <strain evidence="4">HaeL-2018</strain>
    </source>
</reference>
<dbReference type="Proteomes" id="UP000821853">
    <property type="component" value="Unassembled WGS sequence"/>
</dbReference>
<evidence type="ECO:0000313" key="5">
    <source>
        <dbReference type="Proteomes" id="UP000821853"/>
    </source>
</evidence>
<feature type="domain" description="Sulfotransferase" evidence="3">
    <location>
        <begin position="36"/>
        <end position="295"/>
    </location>
</feature>
<name>A0A9J6GTA7_HAELO</name>
<dbReference type="AlphaFoldDB" id="A0A9J6GTA7"/>
<evidence type="ECO:0000256" key="2">
    <source>
        <dbReference type="ARBA" id="ARBA00022679"/>
    </source>
</evidence>
<evidence type="ECO:0000313" key="4">
    <source>
        <dbReference type="EMBL" id="KAH9378081.1"/>
    </source>
</evidence>
<dbReference type="VEuPathDB" id="VectorBase:HLOH_056097"/>
<evidence type="ECO:0000256" key="1">
    <source>
        <dbReference type="ARBA" id="ARBA00005771"/>
    </source>
</evidence>
<gene>
    <name evidence="4" type="ORF">HPB48_006643</name>
</gene>
<dbReference type="EMBL" id="JABSTR010000008">
    <property type="protein sequence ID" value="KAH9378081.1"/>
    <property type="molecule type" value="Genomic_DNA"/>
</dbReference>
<keyword evidence="5" id="KW-1185">Reference proteome</keyword>
<proteinExistence type="inferred from homology"/>
<dbReference type="InterPro" id="IPR027417">
    <property type="entry name" value="P-loop_NTPase"/>
</dbReference>
<dbReference type="SUPFAM" id="SSF52540">
    <property type="entry name" value="P-loop containing nucleoside triphosphate hydrolases"/>
    <property type="match status" value="1"/>
</dbReference>
<accession>A0A9J6GTA7</accession>
<comment type="caution">
    <text evidence="4">The sequence shown here is derived from an EMBL/GenBank/DDBJ whole genome shotgun (WGS) entry which is preliminary data.</text>
</comment>
<dbReference type="PANTHER" id="PTHR11783">
    <property type="entry name" value="SULFOTRANSFERASE SULT"/>
    <property type="match status" value="1"/>
</dbReference>
<dbReference type="Gene3D" id="3.40.50.300">
    <property type="entry name" value="P-loop containing nucleotide triphosphate hydrolases"/>
    <property type="match status" value="1"/>
</dbReference>
<sequence length="322" mass="37667">MTARRPYRQMIDGELVCPWLDPATYRKNRFFRAADGDLMQSTHPKCGTHVVQYITQLILKGGDRIETYSDFTSNTRVVEYMQSGDWTPTLPVRTLYTHRPLFRETMNPAAKYVFVARNPWDCCVSQFQMITNMSVYRFQDATFEEFVDAFLAGEVGYGSYFDHMSLGYDLKDEPNVFFMTYEELLKDKRGMVLKLAHFIGEKYGKALEDDEEKLENVLKWSKPEHMRKVIVFDFKRNDDLGSEGWDDLFERTRVTCKHGYEGDETKYALVQKCKVGGWKELFTPALLARFEKKIQDEGDNAAFMELWQDMREEAKAICRNSS</sequence>
<organism evidence="4 5">
    <name type="scientific">Haemaphysalis longicornis</name>
    <name type="common">Bush tick</name>
    <dbReference type="NCBI Taxonomy" id="44386"/>
    <lineage>
        <taxon>Eukaryota</taxon>
        <taxon>Metazoa</taxon>
        <taxon>Ecdysozoa</taxon>
        <taxon>Arthropoda</taxon>
        <taxon>Chelicerata</taxon>
        <taxon>Arachnida</taxon>
        <taxon>Acari</taxon>
        <taxon>Parasitiformes</taxon>
        <taxon>Ixodida</taxon>
        <taxon>Ixodoidea</taxon>
        <taxon>Ixodidae</taxon>
        <taxon>Haemaphysalinae</taxon>
        <taxon>Haemaphysalis</taxon>
    </lineage>
</organism>
<dbReference type="OMA" id="VCVSIFH"/>
<dbReference type="InterPro" id="IPR000863">
    <property type="entry name" value="Sulfotransferase_dom"/>
</dbReference>
<dbReference type="GO" id="GO:0008146">
    <property type="term" value="F:sulfotransferase activity"/>
    <property type="evidence" value="ECO:0007669"/>
    <property type="project" value="InterPro"/>
</dbReference>
<dbReference type="Pfam" id="PF00685">
    <property type="entry name" value="Sulfotransfer_1"/>
    <property type="match status" value="1"/>
</dbReference>
<comment type="similarity">
    <text evidence="1">Belongs to the sulfotransferase 1 family.</text>
</comment>
<protein>
    <recommendedName>
        <fullName evidence="3">Sulfotransferase domain-containing protein</fullName>
    </recommendedName>
</protein>
<evidence type="ECO:0000259" key="3">
    <source>
        <dbReference type="Pfam" id="PF00685"/>
    </source>
</evidence>
<keyword evidence="2" id="KW-0808">Transferase</keyword>
<dbReference type="OrthoDB" id="205623at2759"/>